<dbReference type="RefSeq" id="WP_167081633.1">
    <property type="nucleotide sequence ID" value="NZ_BAAADC010000001.1"/>
</dbReference>
<dbReference type="PANTHER" id="PTHR12147:SF58">
    <property type="entry name" value="VACUOLAR MEMBRANE PROTEASE"/>
    <property type="match status" value="1"/>
</dbReference>
<evidence type="ECO:0000259" key="12">
    <source>
        <dbReference type="Pfam" id="PF04389"/>
    </source>
</evidence>
<dbReference type="GO" id="GO:0006508">
    <property type="term" value="P:proteolysis"/>
    <property type="evidence" value="ECO:0007669"/>
    <property type="project" value="InterPro"/>
</dbReference>
<comment type="subcellular location">
    <subcellularLocation>
        <location evidence="2">Vacuole membrane</location>
        <topology evidence="2">Multi-pass membrane protein</topology>
    </subcellularLocation>
</comment>
<feature type="transmembrane region" description="Helical" evidence="10">
    <location>
        <begin position="464"/>
        <end position="490"/>
    </location>
</feature>
<evidence type="ECO:0000313" key="13">
    <source>
        <dbReference type="EMBL" id="NIK87756.1"/>
    </source>
</evidence>
<dbReference type="GO" id="GO:0008235">
    <property type="term" value="F:metalloexopeptidase activity"/>
    <property type="evidence" value="ECO:0007669"/>
    <property type="project" value="InterPro"/>
</dbReference>
<keyword evidence="10" id="KW-0812">Transmembrane</keyword>
<evidence type="ECO:0000256" key="9">
    <source>
        <dbReference type="ARBA" id="ARBA00031512"/>
    </source>
</evidence>
<evidence type="ECO:0000256" key="6">
    <source>
        <dbReference type="ARBA" id="ARBA00022801"/>
    </source>
</evidence>
<dbReference type="PANTHER" id="PTHR12147">
    <property type="entry name" value="METALLOPEPTIDASE M28 FAMILY MEMBER"/>
    <property type="match status" value="1"/>
</dbReference>
<dbReference type="Proteomes" id="UP000570514">
    <property type="component" value="Unassembled WGS sequence"/>
</dbReference>
<feature type="transmembrane region" description="Helical" evidence="10">
    <location>
        <begin position="350"/>
        <end position="373"/>
    </location>
</feature>
<keyword evidence="14" id="KW-1185">Reference proteome</keyword>
<evidence type="ECO:0000313" key="14">
    <source>
        <dbReference type="Proteomes" id="UP000570514"/>
    </source>
</evidence>
<name>A0A846MWI1_9PROT</name>
<dbReference type="PROSITE" id="PS00758">
    <property type="entry name" value="ARGE_DAPE_CPG2_1"/>
    <property type="match status" value="1"/>
</dbReference>
<feature type="transmembrane region" description="Helical" evidence="10">
    <location>
        <begin position="385"/>
        <end position="405"/>
    </location>
</feature>
<reference evidence="13 14" key="1">
    <citation type="submission" date="2020-03" db="EMBL/GenBank/DDBJ databases">
        <title>Genomic Encyclopedia of Type Strains, Phase IV (KMG-IV): sequencing the most valuable type-strain genomes for metagenomic binning, comparative biology and taxonomic classification.</title>
        <authorList>
            <person name="Goeker M."/>
        </authorList>
    </citation>
    <scope>NUCLEOTIDE SEQUENCE [LARGE SCALE GENOMIC DNA]</scope>
    <source>
        <strain evidence="13 14">DSM 19867</strain>
    </source>
</reference>
<keyword evidence="11" id="KW-0732">Signal</keyword>
<dbReference type="Pfam" id="PF04389">
    <property type="entry name" value="Peptidase_M28"/>
    <property type="match status" value="1"/>
</dbReference>
<feature type="transmembrane region" description="Helical" evidence="10">
    <location>
        <begin position="522"/>
        <end position="540"/>
    </location>
</feature>
<evidence type="ECO:0000256" key="1">
    <source>
        <dbReference type="ARBA" id="ARBA00003273"/>
    </source>
</evidence>
<evidence type="ECO:0000256" key="5">
    <source>
        <dbReference type="ARBA" id="ARBA00022554"/>
    </source>
</evidence>
<dbReference type="InterPro" id="IPR045175">
    <property type="entry name" value="M28_fam"/>
</dbReference>
<sequence>MRNGFLVLVAAVALALWCSEPPAPKAANAPADQFSAGRAFLDIAEIAQRPHPIGSADHERVKAYLVSRLTAMGLTPVTQSERILRQGHGRAVSAPITNIIATLKGADAQAPAVLVMSHYDTVPDSPGAADDTAGVASALEIAHVMQRAGTPPRDIIFLFTDGEEMGLLGATAFFAHHPLVSHIGAVINLEARGDSGRVNMFETGPNNRAAIALWRAEVSHPTANSLASAIYKLMPNDTDMTLSVQRGLPGLNFAFMGDEMAYHTPVSTPEHINLGSVQDMGNSALAAVKAFAATIPAQTENSVYSDFLGVFLIQYSFFTGWVLFAAAALAMFTAIFLAQRSTPFAWGRGILGALFAIGVPALLLWLAGLSFGAVHHYMRVAYFDYLLAGAGLIALGAGLFCAGSFEDRWRPAAVWQVLMLITLALATAFQLYMPEGAYVIVWPLLAASCIAILRYGVFRGEDHFGAVLVTGLVALIFIAQVVMMALMAFTSLGVDLPLVLVAPLLPVLLLTLVVPGGRLPRAVSLLILIGGAALFAYGRMAPPTSTHPQPTIVSYVYDAGSGKAYRAEYLSNGDAWTKAVLGPNAQKGPLPWFSRRSGWFTETKAVPVPSADLSVARLGDKLEVTMTAAPGAAYAELSFRDKAGAGPEELMPAAKQSNARDVRYFAPDRFTWEVPVPKSGALEIRASVLYPEWPEAAQKLPSLPEGKMAFSYHAATEVMLKREWKK</sequence>
<keyword evidence="6" id="KW-0378">Hydrolase</keyword>
<feature type="domain" description="Peptidase M28" evidence="12">
    <location>
        <begin position="98"/>
        <end position="287"/>
    </location>
</feature>
<dbReference type="InterPro" id="IPR001261">
    <property type="entry name" value="ArgE/DapE_CS"/>
</dbReference>
<dbReference type="SUPFAM" id="SSF53187">
    <property type="entry name" value="Zn-dependent exopeptidases"/>
    <property type="match status" value="1"/>
</dbReference>
<dbReference type="Gene3D" id="3.40.630.10">
    <property type="entry name" value="Zn peptidases"/>
    <property type="match status" value="1"/>
</dbReference>
<evidence type="ECO:0000256" key="4">
    <source>
        <dbReference type="ARBA" id="ARBA00017435"/>
    </source>
</evidence>
<evidence type="ECO:0000256" key="11">
    <source>
        <dbReference type="SAM" id="SignalP"/>
    </source>
</evidence>
<feature type="transmembrane region" description="Helical" evidence="10">
    <location>
        <begin position="315"/>
        <end position="338"/>
    </location>
</feature>
<feature type="transmembrane region" description="Helical" evidence="10">
    <location>
        <begin position="496"/>
        <end position="515"/>
    </location>
</feature>
<keyword evidence="8" id="KW-0325">Glycoprotein</keyword>
<keyword evidence="5" id="KW-0926">Vacuole</keyword>
<feature type="transmembrane region" description="Helical" evidence="10">
    <location>
        <begin position="412"/>
        <end position="433"/>
    </location>
</feature>
<feature type="transmembrane region" description="Helical" evidence="10">
    <location>
        <begin position="439"/>
        <end position="457"/>
    </location>
</feature>
<proteinExistence type="inferred from homology"/>
<organism evidence="13 14">
    <name type="scientific">Rhizomicrobium palustre</name>
    <dbReference type="NCBI Taxonomy" id="189966"/>
    <lineage>
        <taxon>Bacteria</taxon>
        <taxon>Pseudomonadati</taxon>
        <taxon>Pseudomonadota</taxon>
        <taxon>Alphaproteobacteria</taxon>
        <taxon>Micropepsales</taxon>
        <taxon>Micropepsaceae</taxon>
        <taxon>Rhizomicrobium</taxon>
    </lineage>
</organism>
<feature type="chain" id="PRO_5032383757" description="Vacuolar membrane protease" evidence="11">
    <location>
        <begin position="27"/>
        <end position="726"/>
    </location>
</feature>
<dbReference type="GO" id="GO:0005774">
    <property type="term" value="C:vacuolar membrane"/>
    <property type="evidence" value="ECO:0007669"/>
    <property type="project" value="UniProtKB-SubCell"/>
</dbReference>
<protein>
    <recommendedName>
        <fullName evidence="4">Vacuolar membrane protease</fullName>
    </recommendedName>
    <alternativeName>
        <fullName evidence="9">FXNA-related family protease 1</fullName>
    </alternativeName>
</protein>
<evidence type="ECO:0000256" key="2">
    <source>
        <dbReference type="ARBA" id="ARBA00004128"/>
    </source>
</evidence>
<dbReference type="AlphaFoldDB" id="A0A846MWI1"/>
<feature type="signal peptide" evidence="11">
    <location>
        <begin position="1"/>
        <end position="26"/>
    </location>
</feature>
<evidence type="ECO:0000256" key="8">
    <source>
        <dbReference type="ARBA" id="ARBA00023180"/>
    </source>
</evidence>
<evidence type="ECO:0000256" key="7">
    <source>
        <dbReference type="ARBA" id="ARBA00022989"/>
    </source>
</evidence>
<keyword evidence="10" id="KW-0472">Membrane</keyword>
<evidence type="ECO:0000256" key="3">
    <source>
        <dbReference type="ARBA" id="ARBA00010918"/>
    </source>
</evidence>
<comment type="function">
    <text evidence="1">May be involved in vacuolar sorting and osmoregulation.</text>
</comment>
<keyword evidence="7 10" id="KW-1133">Transmembrane helix</keyword>
<accession>A0A846MWI1</accession>
<dbReference type="InterPro" id="IPR007484">
    <property type="entry name" value="Peptidase_M28"/>
</dbReference>
<gene>
    <name evidence="13" type="ORF">FHS83_001074</name>
</gene>
<dbReference type="EMBL" id="JAASRM010000001">
    <property type="protein sequence ID" value="NIK87756.1"/>
    <property type="molecule type" value="Genomic_DNA"/>
</dbReference>
<comment type="caution">
    <text evidence="13">The sequence shown here is derived from an EMBL/GenBank/DDBJ whole genome shotgun (WGS) entry which is preliminary data.</text>
</comment>
<comment type="similarity">
    <text evidence="3">Belongs to the peptidase M28 family.</text>
</comment>
<evidence type="ECO:0000256" key="10">
    <source>
        <dbReference type="SAM" id="Phobius"/>
    </source>
</evidence>